<comment type="caution">
    <text evidence="2">The sequence shown here is derived from an EMBL/GenBank/DDBJ whole genome shotgun (WGS) entry which is preliminary data.</text>
</comment>
<keyword evidence="1" id="KW-0732">Signal</keyword>
<dbReference type="Pfam" id="PF07617">
    <property type="entry name" value="DUF1579"/>
    <property type="match status" value="1"/>
</dbReference>
<evidence type="ECO:0008006" key="4">
    <source>
        <dbReference type="Google" id="ProtNLM"/>
    </source>
</evidence>
<dbReference type="InterPro" id="IPR011473">
    <property type="entry name" value="DUF1579"/>
</dbReference>
<gene>
    <name evidence="2" type="ORF">GCM10025759_04360</name>
</gene>
<reference evidence="3" key="1">
    <citation type="journal article" date="2019" name="Int. J. Syst. Evol. Microbiol.">
        <title>The Global Catalogue of Microorganisms (GCM) 10K type strain sequencing project: providing services to taxonomists for standard genome sequencing and annotation.</title>
        <authorList>
            <consortium name="The Broad Institute Genomics Platform"/>
            <consortium name="The Broad Institute Genome Sequencing Center for Infectious Disease"/>
            <person name="Wu L."/>
            <person name="Ma J."/>
        </authorList>
    </citation>
    <scope>NUCLEOTIDE SEQUENCE [LARGE SCALE GENOMIC DNA]</scope>
    <source>
        <strain evidence="3">JCM 19212</strain>
    </source>
</reference>
<sequence length="203" mass="22364">MNTLHVPLCALALLVALPLAAKEPKTAKPPQLTAEQQAMMQAWENAGKPGEQHKQLAAMVGNWTTKQTMWMDPKTPPMVQSGSATNTLVLGGRHVRMDYHGQWMGQPFDGLGYTGYDNVTGKYYSSWMDSGSTGLFVSHGDYNPATHSYTFTGEMADPASGGAKIPVRQVVRIVDNDHHVFDMYETRGGKEAQTMKIEYTRAK</sequence>
<name>A0ABP9KZF8_9GAMM</name>
<protein>
    <recommendedName>
        <fullName evidence="4">DUF1579 domain-containing protein</fullName>
    </recommendedName>
</protein>
<dbReference type="Proteomes" id="UP001501083">
    <property type="component" value="Unassembled WGS sequence"/>
</dbReference>
<keyword evidence="3" id="KW-1185">Reference proteome</keyword>
<evidence type="ECO:0000256" key="1">
    <source>
        <dbReference type="SAM" id="SignalP"/>
    </source>
</evidence>
<dbReference type="RefSeq" id="WP_158983023.1">
    <property type="nucleotide sequence ID" value="NZ_BAABKY010000001.1"/>
</dbReference>
<dbReference type="EMBL" id="BAABKY010000001">
    <property type="protein sequence ID" value="GAA5068489.1"/>
    <property type="molecule type" value="Genomic_DNA"/>
</dbReference>
<organism evidence="2 3">
    <name type="scientific">Lysobacter panacisoli</name>
    <dbReference type="NCBI Taxonomy" id="1255263"/>
    <lineage>
        <taxon>Bacteria</taxon>
        <taxon>Pseudomonadati</taxon>
        <taxon>Pseudomonadota</taxon>
        <taxon>Gammaproteobacteria</taxon>
        <taxon>Lysobacterales</taxon>
        <taxon>Lysobacteraceae</taxon>
        <taxon>Lysobacter</taxon>
    </lineage>
</organism>
<evidence type="ECO:0000313" key="2">
    <source>
        <dbReference type="EMBL" id="GAA5068489.1"/>
    </source>
</evidence>
<evidence type="ECO:0000313" key="3">
    <source>
        <dbReference type="Proteomes" id="UP001501083"/>
    </source>
</evidence>
<accession>A0ABP9KZF8</accession>
<feature type="signal peptide" evidence="1">
    <location>
        <begin position="1"/>
        <end position="21"/>
    </location>
</feature>
<feature type="chain" id="PRO_5045865109" description="DUF1579 domain-containing protein" evidence="1">
    <location>
        <begin position="22"/>
        <end position="203"/>
    </location>
</feature>
<proteinExistence type="predicted"/>